<reference evidence="3 4" key="1">
    <citation type="submission" date="2017-03" db="EMBL/GenBank/DDBJ databases">
        <title>Genome sequence of Clostridium oryzae DSM 28571.</title>
        <authorList>
            <person name="Poehlein A."/>
            <person name="Daniel R."/>
        </authorList>
    </citation>
    <scope>NUCLEOTIDE SEQUENCE [LARGE SCALE GENOMIC DNA]</scope>
    <source>
        <strain evidence="3 4">DSM 28571</strain>
    </source>
</reference>
<dbReference type="EMBL" id="MZGV01000087">
    <property type="protein sequence ID" value="OPJ57377.1"/>
    <property type="molecule type" value="Genomic_DNA"/>
</dbReference>
<dbReference type="PANTHER" id="PTHR38045:SF1">
    <property type="entry name" value="HEPARINASE II_III-LIKE PROTEIN"/>
    <property type="match status" value="1"/>
</dbReference>
<dbReference type="InterPro" id="IPR008929">
    <property type="entry name" value="Chondroitin_lyas"/>
</dbReference>
<dbReference type="Proteomes" id="UP000190080">
    <property type="component" value="Unassembled WGS sequence"/>
</dbReference>
<dbReference type="Gene3D" id="2.70.98.70">
    <property type="match status" value="1"/>
</dbReference>
<evidence type="ECO:0000313" key="3">
    <source>
        <dbReference type="EMBL" id="OPJ57377.1"/>
    </source>
</evidence>
<dbReference type="InterPro" id="IPR012480">
    <property type="entry name" value="Hepar_II_III_C"/>
</dbReference>
<keyword evidence="4" id="KW-1185">Reference proteome</keyword>
<gene>
    <name evidence="3" type="ORF">CLORY_41540</name>
</gene>
<proteinExistence type="predicted"/>
<organism evidence="3 4">
    <name type="scientific">Clostridium oryzae</name>
    <dbReference type="NCBI Taxonomy" id="1450648"/>
    <lineage>
        <taxon>Bacteria</taxon>
        <taxon>Bacillati</taxon>
        <taxon>Bacillota</taxon>
        <taxon>Clostridia</taxon>
        <taxon>Eubacteriales</taxon>
        <taxon>Clostridiaceae</taxon>
        <taxon>Clostridium</taxon>
    </lineage>
</organism>
<name>A0A1V4ICY1_9CLOT</name>
<comment type="caution">
    <text evidence="3">The sequence shown here is derived from an EMBL/GenBank/DDBJ whole genome shotgun (WGS) entry which is preliminary data.</text>
</comment>
<comment type="subcellular location">
    <subcellularLocation>
        <location evidence="1">Cell envelope</location>
    </subcellularLocation>
</comment>
<evidence type="ECO:0000313" key="4">
    <source>
        <dbReference type="Proteomes" id="UP000190080"/>
    </source>
</evidence>
<feature type="domain" description="Heparinase II/III-like C-terminal" evidence="2">
    <location>
        <begin position="443"/>
        <end position="560"/>
    </location>
</feature>
<accession>A0A1V4ICY1</accession>
<dbReference type="GO" id="GO:0016829">
    <property type="term" value="F:lyase activity"/>
    <property type="evidence" value="ECO:0007669"/>
    <property type="project" value="InterPro"/>
</dbReference>
<dbReference type="Gene3D" id="1.50.10.100">
    <property type="entry name" value="Chondroitin AC/alginate lyase"/>
    <property type="match status" value="1"/>
</dbReference>
<evidence type="ECO:0000256" key="1">
    <source>
        <dbReference type="ARBA" id="ARBA00004196"/>
    </source>
</evidence>
<dbReference type="Pfam" id="PF07940">
    <property type="entry name" value="Hepar_II_III_C"/>
    <property type="match status" value="1"/>
</dbReference>
<dbReference type="GO" id="GO:0030313">
    <property type="term" value="C:cell envelope"/>
    <property type="evidence" value="ECO:0007669"/>
    <property type="project" value="UniProtKB-SubCell"/>
</dbReference>
<dbReference type="PANTHER" id="PTHR38045">
    <property type="entry name" value="CHROMOSOME 1, WHOLE GENOME SHOTGUN SEQUENCE"/>
    <property type="match status" value="1"/>
</dbReference>
<sequence>MVKSYSIQYETVYINGFYIRDFKLKSCSCAAAFCLIKERIIYMFEMDYVKNVLKQSTCKGHMLFPEIKDKKSIIQIKKSKFGAKIYEEVKDFITKSAIENSPQITYKMYKEFELTGDRSVFEKAYFERRKQLFSLVIIYLLERDKKYVSMIEEKLWQWCDLYSWELPAHFSMNAENEIPPDETVALFAAESAFFFAEIIYCIGDELDKFLVHRLKKEILRRVIDPYEKNSYWWENSRMNWSSVCAGSVGAAAIYILEDEERLSQILYRVINSMECFIDGFDEKGVTAEGLYYWGYGLSFYVYFSELLRERTNNEISLLTFSSKVKRIAELPQILQFPSGSFVNFSDSGSGKWFGDCGLFKILEKELKVDGYDYTNSYSVYFDNTYRWAVMIRRLLASAAIEEEKAECIKTGNYYFEKMAWVVDRRNVHGKFSAFAVKGGNNDEPHNHNDLGHFIFHCEGEEIFIDIGSPKYEKEYFINDKRYQYIAASSRGHSVPVINDKYEKFGKNYAARITSVEEMPGSTKIALDITNAYSNSELEQFNRKFLWSYKNNTLRIEDKFLFSTINNKVEECFITKTKPEVKDGCSIKIIQNGIEVCMIFERPSSCRVEEIMFIDINLKQRVVYRTSIVYEIADKSKLTFNIKF</sequence>
<dbReference type="STRING" id="1450648.CLORY_41540"/>
<protein>
    <submittedName>
        <fullName evidence="3">Heparinase II/III-like protein</fullName>
    </submittedName>
</protein>
<dbReference type="AlphaFoldDB" id="A0A1V4ICY1"/>
<evidence type="ECO:0000259" key="2">
    <source>
        <dbReference type="Pfam" id="PF07940"/>
    </source>
</evidence>
<dbReference type="SUPFAM" id="SSF48230">
    <property type="entry name" value="Chondroitin AC/alginate lyase"/>
    <property type="match status" value="1"/>
</dbReference>